<keyword evidence="2" id="KW-0812">Transmembrane</keyword>
<dbReference type="RefSeq" id="WP_216939994.1">
    <property type="nucleotide sequence ID" value="NZ_CP077062.1"/>
</dbReference>
<evidence type="ECO:0000256" key="1">
    <source>
        <dbReference type="SAM" id="MobiDB-lite"/>
    </source>
</evidence>
<gene>
    <name evidence="4" type="ORF">KRR39_01120</name>
</gene>
<protein>
    <submittedName>
        <fullName evidence="4">Uncharacterized protein</fullName>
    </submittedName>
</protein>
<keyword evidence="3" id="KW-0732">Signal</keyword>
<dbReference type="EMBL" id="CP077062">
    <property type="protein sequence ID" value="QWZ08504.1"/>
    <property type="molecule type" value="Genomic_DNA"/>
</dbReference>
<feature type="region of interest" description="Disordered" evidence="1">
    <location>
        <begin position="62"/>
        <end position="81"/>
    </location>
</feature>
<name>A0A975SYW6_9ACTN</name>
<sequence>MNVFAAPVMLAAAAVSAPAFWGAFVDGTTEPMTAFTRFAVCALLAWAGMSVVLMLVGPAPRQEPSALDGAQDPSSAESAPV</sequence>
<keyword evidence="2" id="KW-1133">Transmembrane helix</keyword>
<feature type="chain" id="PRO_5039302488" evidence="3">
    <location>
        <begin position="22"/>
        <end position="81"/>
    </location>
</feature>
<evidence type="ECO:0000313" key="4">
    <source>
        <dbReference type="EMBL" id="QWZ08504.1"/>
    </source>
</evidence>
<evidence type="ECO:0000256" key="3">
    <source>
        <dbReference type="SAM" id="SignalP"/>
    </source>
</evidence>
<reference evidence="4" key="1">
    <citation type="submission" date="2021-06" db="EMBL/GenBank/DDBJ databases">
        <title>Complete genome sequence of Nocardioides sp. G188.</title>
        <authorList>
            <person name="Im W.-T."/>
        </authorList>
    </citation>
    <scope>NUCLEOTIDE SEQUENCE</scope>
    <source>
        <strain evidence="4">G188</strain>
    </source>
</reference>
<dbReference type="AlphaFoldDB" id="A0A975SYW6"/>
<proteinExistence type="predicted"/>
<feature type="signal peptide" evidence="3">
    <location>
        <begin position="1"/>
        <end position="21"/>
    </location>
</feature>
<keyword evidence="5" id="KW-1185">Reference proteome</keyword>
<accession>A0A975SYW6</accession>
<organism evidence="4 5">
    <name type="scientific">Nocardioides panacis</name>
    <dbReference type="NCBI Taxonomy" id="2849501"/>
    <lineage>
        <taxon>Bacteria</taxon>
        <taxon>Bacillati</taxon>
        <taxon>Actinomycetota</taxon>
        <taxon>Actinomycetes</taxon>
        <taxon>Propionibacteriales</taxon>
        <taxon>Nocardioidaceae</taxon>
        <taxon>Nocardioides</taxon>
    </lineage>
</organism>
<dbReference type="KEGG" id="nps:KRR39_01120"/>
<dbReference type="Proteomes" id="UP000683575">
    <property type="component" value="Chromosome"/>
</dbReference>
<evidence type="ECO:0000313" key="5">
    <source>
        <dbReference type="Proteomes" id="UP000683575"/>
    </source>
</evidence>
<feature type="compositionally biased region" description="Polar residues" evidence="1">
    <location>
        <begin position="72"/>
        <end position="81"/>
    </location>
</feature>
<feature type="transmembrane region" description="Helical" evidence="2">
    <location>
        <begin position="35"/>
        <end position="56"/>
    </location>
</feature>
<evidence type="ECO:0000256" key="2">
    <source>
        <dbReference type="SAM" id="Phobius"/>
    </source>
</evidence>
<keyword evidence="2" id="KW-0472">Membrane</keyword>